<dbReference type="Gene3D" id="1.10.10.60">
    <property type="entry name" value="Homeodomain-like"/>
    <property type="match status" value="1"/>
</dbReference>
<dbReference type="PANTHER" id="PTHR46796:SF6">
    <property type="entry name" value="ARAC SUBFAMILY"/>
    <property type="match status" value="1"/>
</dbReference>
<keyword evidence="4" id="KW-0804">Transcription</keyword>
<dbReference type="InterPro" id="IPR018060">
    <property type="entry name" value="HTH_AraC"/>
</dbReference>
<protein>
    <submittedName>
        <fullName evidence="7">Transcriptional regulator EutR</fullName>
    </submittedName>
</protein>
<dbReference type="Pfam" id="PF14525">
    <property type="entry name" value="AraC_binding_2"/>
    <property type="match status" value="1"/>
</dbReference>
<name>A0A1W6KAS8_9GAMM</name>
<dbReference type="STRING" id="1420917.AU15_22300"/>
<evidence type="ECO:0000256" key="1">
    <source>
        <dbReference type="ARBA" id="ARBA00023015"/>
    </source>
</evidence>
<dbReference type="SUPFAM" id="SSF46689">
    <property type="entry name" value="Homeodomain-like"/>
    <property type="match status" value="1"/>
</dbReference>
<evidence type="ECO:0000256" key="5">
    <source>
        <dbReference type="ARBA" id="ARBA00037345"/>
    </source>
</evidence>
<keyword evidence="1" id="KW-0805">Transcription regulation</keyword>
<feature type="domain" description="HTH araC/xylS-type" evidence="6">
    <location>
        <begin position="219"/>
        <end position="318"/>
    </location>
</feature>
<dbReference type="GO" id="GO:0043565">
    <property type="term" value="F:sequence-specific DNA binding"/>
    <property type="evidence" value="ECO:0007669"/>
    <property type="project" value="InterPro"/>
</dbReference>
<dbReference type="GO" id="GO:0003700">
    <property type="term" value="F:DNA-binding transcription factor activity"/>
    <property type="evidence" value="ECO:0007669"/>
    <property type="project" value="InterPro"/>
</dbReference>
<dbReference type="EMBL" id="CP020931">
    <property type="protein sequence ID" value="ARM84491.1"/>
    <property type="molecule type" value="Genomic_DNA"/>
</dbReference>
<evidence type="ECO:0000313" key="8">
    <source>
        <dbReference type="Proteomes" id="UP000193100"/>
    </source>
</evidence>
<dbReference type="GeneID" id="77256367"/>
<dbReference type="InterPro" id="IPR050204">
    <property type="entry name" value="AraC_XylS_family_regulators"/>
</dbReference>
<dbReference type="SUPFAM" id="SSF51215">
    <property type="entry name" value="Regulatory protein AraC"/>
    <property type="match status" value="1"/>
</dbReference>
<comment type="function">
    <text evidence="5">Regulatory protein of the TOL plasmid xyl operons. XylS activates the xylXYZLTEGFJQKIH operon required for the degradation of toluene, m-xylene and p-xylene.</text>
</comment>
<proteinExistence type="predicted"/>
<evidence type="ECO:0000259" key="6">
    <source>
        <dbReference type="PROSITE" id="PS01124"/>
    </source>
</evidence>
<dbReference type="PROSITE" id="PS01124">
    <property type="entry name" value="HTH_ARAC_FAMILY_2"/>
    <property type="match status" value="1"/>
</dbReference>
<evidence type="ECO:0000313" key="7">
    <source>
        <dbReference type="EMBL" id="ARM84491.1"/>
    </source>
</evidence>
<keyword evidence="2" id="KW-0238">DNA-binding</keyword>
<reference evidence="7 8" key="1">
    <citation type="submission" date="2017-04" db="EMBL/GenBank/DDBJ databases">
        <title>Genome Sequence of Marinobacter salarius strain SMR5 Isolated from a culture of the Diatom Skeletonema marinoi.</title>
        <authorList>
            <person name="Topel M."/>
            <person name="Pinder M.I.M."/>
            <person name="Johansson O.N."/>
            <person name="Kourtchenko O."/>
            <person name="Godhe A."/>
            <person name="Clarke A.K."/>
        </authorList>
    </citation>
    <scope>NUCLEOTIDE SEQUENCE [LARGE SCALE GENOMIC DNA]</scope>
    <source>
        <strain evidence="7 8">SMR5</strain>
    </source>
</reference>
<dbReference type="InterPro" id="IPR018062">
    <property type="entry name" value="HTH_AraC-typ_CS"/>
</dbReference>
<dbReference type="Pfam" id="PF12833">
    <property type="entry name" value="HTH_18"/>
    <property type="match status" value="1"/>
</dbReference>
<accession>A0A1W6KAS8</accession>
<keyword evidence="3" id="KW-0010">Activator</keyword>
<dbReference type="PANTHER" id="PTHR46796">
    <property type="entry name" value="HTH-TYPE TRANSCRIPTIONAL ACTIVATOR RHAS-RELATED"/>
    <property type="match status" value="1"/>
</dbReference>
<dbReference type="InterPro" id="IPR035418">
    <property type="entry name" value="AraC-bd_2"/>
</dbReference>
<dbReference type="PROSITE" id="PS00041">
    <property type="entry name" value="HTH_ARAC_FAMILY_1"/>
    <property type="match status" value="1"/>
</dbReference>
<dbReference type="RefSeq" id="WP_085680900.1">
    <property type="nucleotide sequence ID" value="NZ_CP020931.1"/>
</dbReference>
<dbReference type="GO" id="GO:0009893">
    <property type="term" value="P:positive regulation of metabolic process"/>
    <property type="evidence" value="ECO:0007669"/>
    <property type="project" value="UniProtKB-ARBA"/>
</dbReference>
<dbReference type="InterPro" id="IPR037923">
    <property type="entry name" value="HTH-like"/>
</dbReference>
<sequence>MTKLLANVLSQATVFEFAHPEVVSEFVNKKIGRHTIEVMNSQKSLSRLSFTEISGLGLSSISYGGEVKIKSPELEDAFHLQIITEGECKITFKDEKVLLKKGDAIILNPHELIILDYSHDCEKLIINVPESEFQSAVIGDLGHIPKSGIRFKRLPVSLFCFPSLVKLFESVFLEVENCDSDLFCVFDPYKEIMVKKILRTFQGNFNIYEKSVNAHPCMEKITQYIDNNLKNDISLDELCFISKVSVRSIYNMFSASFSTTPRSYIKNRKLQKVREELLGGRAKNVTEVAFDYGFMHLGRLSCDYKKLFGELPSETRRALLLNDTKVSEHYGIPPNKIETPH</sequence>
<dbReference type="AlphaFoldDB" id="A0A1W6KAS8"/>
<dbReference type="InterPro" id="IPR009057">
    <property type="entry name" value="Homeodomain-like_sf"/>
</dbReference>
<dbReference type="SMART" id="SM00342">
    <property type="entry name" value="HTH_ARAC"/>
    <property type="match status" value="1"/>
</dbReference>
<evidence type="ECO:0000256" key="3">
    <source>
        <dbReference type="ARBA" id="ARBA00023159"/>
    </source>
</evidence>
<evidence type="ECO:0000256" key="4">
    <source>
        <dbReference type="ARBA" id="ARBA00023163"/>
    </source>
</evidence>
<gene>
    <name evidence="7" type="ORF">MARSALSMR5_02426</name>
</gene>
<evidence type="ECO:0000256" key="2">
    <source>
        <dbReference type="ARBA" id="ARBA00023125"/>
    </source>
</evidence>
<organism evidence="7 8">
    <name type="scientific">Marinobacter salarius</name>
    <dbReference type="NCBI Taxonomy" id="1420917"/>
    <lineage>
        <taxon>Bacteria</taxon>
        <taxon>Pseudomonadati</taxon>
        <taxon>Pseudomonadota</taxon>
        <taxon>Gammaproteobacteria</taxon>
        <taxon>Pseudomonadales</taxon>
        <taxon>Marinobacteraceae</taxon>
        <taxon>Marinobacter</taxon>
    </lineage>
</organism>
<dbReference type="Proteomes" id="UP000193100">
    <property type="component" value="Chromosome"/>
</dbReference>